<accession>A0A2N9LLM1</accession>
<dbReference type="Gene3D" id="1.10.10.10">
    <property type="entry name" value="Winged helix-like DNA-binding domain superfamily/Winged helix DNA-binding domain"/>
    <property type="match status" value="1"/>
</dbReference>
<dbReference type="PANTHER" id="PTHR43022">
    <property type="entry name" value="PROTEIN SMF"/>
    <property type="match status" value="1"/>
</dbReference>
<evidence type="ECO:0000313" key="6">
    <source>
        <dbReference type="Proteomes" id="UP000239735"/>
    </source>
</evidence>
<dbReference type="InterPro" id="IPR057666">
    <property type="entry name" value="DrpA_SLOG"/>
</dbReference>
<gene>
    <name evidence="5" type="primary">dprA</name>
    <name evidence="5" type="ORF">SBA5_430040</name>
</gene>
<dbReference type="Pfam" id="PF17782">
    <property type="entry name" value="WHD_DprA"/>
    <property type="match status" value="1"/>
</dbReference>
<proteinExistence type="inferred from homology"/>
<feature type="region of interest" description="Disordered" evidence="2">
    <location>
        <begin position="1"/>
        <end position="24"/>
    </location>
</feature>
<evidence type="ECO:0000313" key="5">
    <source>
        <dbReference type="EMBL" id="SPE24161.1"/>
    </source>
</evidence>
<dbReference type="InterPro" id="IPR041614">
    <property type="entry name" value="DprA_WH"/>
</dbReference>
<reference evidence="6" key="1">
    <citation type="submission" date="2018-02" db="EMBL/GenBank/DDBJ databases">
        <authorList>
            <person name="Hausmann B."/>
        </authorList>
    </citation>
    <scope>NUCLEOTIDE SEQUENCE [LARGE SCALE GENOMIC DNA]</scope>
    <source>
        <strain evidence="6">Peat soil MAG SbA5</strain>
    </source>
</reference>
<dbReference type="PANTHER" id="PTHR43022:SF1">
    <property type="entry name" value="PROTEIN SMF"/>
    <property type="match status" value="1"/>
</dbReference>
<feature type="domain" description="Smf/DprA SLOG" evidence="3">
    <location>
        <begin position="107"/>
        <end position="315"/>
    </location>
</feature>
<dbReference type="EMBL" id="OKRB01000101">
    <property type="protein sequence ID" value="SPE24161.1"/>
    <property type="molecule type" value="Genomic_DNA"/>
</dbReference>
<dbReference type="NCBIfam" id="TIGR00732">
    <property type="entry name" value="dprA"/>
    <property type="match status" value="1"/>
</dbReference>
<dbReference type="Pfam" id="PF02481">
    <property type="entry name" value="DNA_processg_A"/>
    <property type="match status" value="1"/>
</dbReference>
<name>A0A2N9LLM1_9BACT</name>
<dbReference type="Proteomes" id="UP000239735">
    <property type="component" value="Unassembled WGS sequence"/>
</dbReference>
<dbReference type="SUPFAM" id="SSF102405">
    <property type="entry name" value="MCP/YpsA-like"/>
    <property type="match status" value="1"/>
</dbReference>
<dbReference type="AlphaFoldDB" id="A0A2N9LLM1"/>
<dbReference type="InterPro" id="IPR003488">
    <property type="entry name" value="DprA"/>
</dbReference>
<feature type="domain" description="DprA winged helix" evidence="4">
    <location>
        <begin position="342"/>
        <end position="399"/>
    </location>
</feature>
<sequence length="405" mass="43942">MDTVQISDSGVDPAAAPRNSKQQQTAELGEDRLAWLALALAPGLGPKRILDAMRELDSAGQIFTLPLTALEGLKFPAEAAQFIFDGKARRAAEEEWARTRALDATVVSYACAEYPERLREIYDPPPVLWVRGDVKLLRRPAIAVVGTRHPTPYGSGITEMLSRDLAARRLLIVSGMARGIDSCAHKGALAARMPTVAVWGTGIDVVYPKENRKLAEQILETGGAIVSEVPIGTFPAPQNFPRRNRILSGLSVAVLVVEAGENSGTRVTARCAAEQNRELFAVPGNVTNKGSWTPNTLIKQGAKLVATWEDVWEDLPSHVGLELEAEAPAASKAEAGASLLPDPVLRPQEAMVLEVLRTDESLQIDEILELLETQLTSSEVFTALFELEMAGRVRQLPGKNYVRTM</sequence>
<evidence type="ECO:0000259" key="4">
    <source>
        <dbReference type="Pfam" id="PF17782"/>
    </source>
</evidence>
<dbReference type="InterPro" id="IPR036388">
    <property type="entry name" value="WH-like_DNA-bd_sf"/>
</dbReference>
<comment type="similarity">
    <text evidence="1">Belongs to the DprA/Smf family.</text>
</comment>
<evidence type="ECO:0000256" key="2">
    <source>
        <dbReference type="SAM" id="MobiDB-lite"/>
    </source>
</evidence>
<evidence type="ECO:0000259" key="3">
    <source>
        <dbReference type="Pfam" id="PF02481"/>
    </source>
</evidence>
<organism evidence="5 6">
    <name type="scientific">Candidatus Sulfuritelmatomonas gaucii</name>
    <dbReference type="NCBI Taxonomy" id="2043161"/>
    <lineage>
        <taxon>Bacteria</taxon>
        <taxon>Pseudomonadati</taxon>
        <taxon>Acidobacteriota</taxon>
        <taxon>Terriglobia</taxon>
        <taxon>Terriglobales</taxon>
        <taxon>Acidobacteriaceae</taxon>
        <taxon>Candidatus Sulfuritelmatomonas</taxon>
    </lineage>
</organism>
<dbReference type="GO" id="GO:0009294">
    <property type="term" value="P:DNA-mediated transformation"/>
    <property type="evidence" value="ECO:0007669"/>
    <property type="project" value="InterPro"/>
</dbReference>
<dbReference type="Gene3D" id="3.40.50.450">
    <property type="match status" value="1"/>
</dbReference>
<evidence type="ECO:0000256" key="1">
    <source>
        <dbReference type="ARBA" id="ARBA00006525"/>
    </source>
</evidence>
<protein>
    <submittedName>
        <fullName evidence="5">DNA protecting protein DprA</fullName>
    </submittedName>
</protein>